<gene>
    <name evidence="1" type="ORF">K8F61_13845</name>
</gene>
<evidence type="ECO:0000313" key="2">
    <source>
        <dbReference type="Proteomes" id="UP001199642"/>
    </source>
</evidence>
<dbReference type="EMBL" id="CP082781">
    <property type="protein sequence ID" value="UGS25735.1"/>
    <property type="molecule type" value="Genomic_DNA"/>
</dbReference>
<proteinExistence type="predicted"/>
<dbReference type="RefSeq" id="WP_231819531.1">
    <property type="nucleotide sequence ID" value="NZ_CP082781.1"/>
</dbReference>
<evidence type="ECO:0000313" key="1">
    <source>
        <dbReference type="EMBL" id="UGS25735.1"/>
    </source>
</evidence>
<keyword evidence="2" id="KW-1185">Reference proteome</keyword>
<name>A0ABY3RR52_9MICO</name>
<dbReference type="Proteomes" id="UP001199642">
    <property type="component" value="Chromosome"/>
</dbReference>
<protein>
    <submittedName>
        <fullName evidence="1">Immunity 49 family protein</fullName>
    </submittedName>
</protein>
<organism evidence="1 2">
    <name type="scientific">Microbacterium resistens</name>
    <dbReference type="NCBI Taxonomy" id="156977"/>
    <lineage>
        <taxon>Bacteria</taxon>
        <taxon>Bacillati</taxon>
        <taxon>Actinomycetota</taxon>
        <taxon>Actinomycetes</taxon>
        <taxon>Micrococcales</taxon>
        <taxon>Microbacteriaceae</taxon>
        <taxon>Microbacterium</taxon>
    </lineage>
</organism>
<sequence>MDAGSAADAVSAIEAEVDEVLRRVTGPDRAGTRFAASRPAFVAALDPQALVVLNLQSPEQHLGPVLAASLRHDPARFRDHAVDYLRLRAVSRVAVPPFGGGVGLTDPLLGFAADDEAMIRYDAARSAPIDAGSWTGDPDVPILQNLVHAVLTGEAPARDLPAENLPRATAALVQALQALLREDAPAFREAIRAFRSHARRSRWIRDRYKGLSDVPILTLGLCAAALRRGLPLPDEVLSAGERTYLDGLRTPLPPPRPRAYIGGAAVLNPLVTDPGIELPALRQRLADAWAREPR</sequence>
<reference evidence="1 2" key="1">
    <citation type="submission" date="2023-01" db="EMBL/GenBank/DDBJ databases">
        <title>Characterization of estradiol degrading bacteria Microbacterium sp. MZT7 and reveal degrading genes through genome analysis.</title>
        <authorList>
            <person name="Hao P."/>
            <person name="Gao Y."/>
        </authorList>
    </citation>
    <scope>NUCLEOTIDE SEQUENCE [LARGE SCALE GENOMIC DNA]</scope>
    <source>
        <strain evidence="1 2">MZT7</strain>
    </source>
</reference>
<accession>A0ABY3RR52</accession>